<evidence type="ECO:0000313" key="1">
    <source>
        <dbReference type="EMBL" id="PWY68571.1"/>
    </source>
</evidence>
<gene>
    <name evidence="1" type="ORF">BO94DRAFT_540244</name>
</gene>
<name>A0A317V5K9_9EURO</name>
<organism evidence="1 2">
    <name type="scientific">Aspergillus sclerotioniger CBS 115572</name>
    <dbReference type="NCBI Taxonomy" id="1450535"/>
    <lineage>
        <taxon>Eukaryota</taxon>
        <taxon>Fungi</taxon>
        <taxon>Dikarya</taxon>
        <taxon>Ascomycota</taxon>
        <taxon>Pezizomycotina</taxon>
        <taxon>Eurotiomycetes</taxon>
        <taxon>Eurotiomycetidae</taxon>
        <taxon>Eurotiales</taxon>
        <taxon>Aspergillaceae</taxon>
        <taxon>Aspergillus</taxon>
        <taxon>Aspergillus subgen. Circumdati</taxon>
    </lineage>
</organism>
<evidence type="ECO:0000313" key="2">
    <source>
        <dbReference type="Proteomes" id="UP000246702"/>
    </source>
</evidence>
<accession>A0A317V5K9</accession>
<keyword evidence="2" id="KW-1185">Reference proteome</keyword>
<protein>
    <recommendedName>
        <fullName evidence="3">DUF4419 domain-containing protein</fullName>
    </recommendedName>
</protein>
<dbReference type="PANTHER" id="PTHR31252:SF11">
    <property type="entry name" value="DUF4419 DOMAIN-CONTAINING PROTEIN"/>
    <property type="match status" value="1"/>
</dbReference>
<dbReference type="Gene3D" id="1.20.120.1060">
    <property type="match status" value="1"/>
</dbReference>
<proteinExistence type="predicted"/>
<dbReference type="AlphaFoldDB" id="A0A317V5K9"/>
<dbReference type="Proteomes" id="UP000246702">
    <property type="component" value="Unassembled WGS sequence"/>
</dbReference>
<dbReference type="EMBL" id="MSFK01000044">
    <property type="protein sequence ID" value="PWY68571.1"/>
    <property type="molecule type" value="Genomic_DNA"/>
</dbReference>
<reference evidence="1 2" key="1">
    <citation type="submission" date="2016-12" db="EMBL/GenBank/DDBJ databases">
        <title>The genomes of Aspergillus section Nigri reveals drivers in fungal speciation.</title>
        <authorList>
            <consortium name="DOE Joint Genome Institute"/>
            <person name="Vesth T.C."/>
            <person name="Nybo J."/>
            <person name="Theobald S."/>
            <person name="Brandl J."/>
            <person name="Frisvad J.C."/>
            <person name="Nielsen K.F."/>
            <person name="Lyhne E.K."/>
            <person name="Kogle M.E."/>
            <person name="Kuo A."/>
            <person name="Riley R."/>
            <person name="Clum A."/>
            <person name="Nolan M."/>
            <person name="Lipzen A."/>
            <person name="Salamov A."/>
            <person name="Henrissat B."/>
            <person name="Wiebenga A."/>
            <person name="De Vries R.P."/>
            <person name="Grigoriev I.V."/>
            <person name="Mortensen U.H."/>
            <person name="Andersen M.R."/>
            <person name="Baker S.E."/>
        </authorList>
    </citation>
    <scope>NUCLEOTIDE SEQUENCE [LARGE SCALE GENOMIC DNA]</scope>
    <source>
        <strain evidence="1 2">CBS 115572</strain>
    </source>
</reference>
<dbReference type="PANTHER" id="PTHR31252">
    <property type="entry name" value="DUF4419 DOMAIN-CONTAINING PROTEIN"/>
    <property type="match status" value="1"/>
</dbReference>
<sequence>MPITLKTSNVPPEPWISTKADNAEQLFQQTCPKLFEKSDRILQSSFPELPRHITPDENGFVRAVWKAYSNHHHLVLRPDDIWFAILVQLSFYINANAETLRSQFVAHHDQKQLTVSAGGNIHTVNVGLLAIQMTNLIKQNVIDLELHAWIMPSFTTTTQSDEIVAAVLMMGTFQKYFDYTMVLLCGIPTVTLLGEREDWVALLAKLERIPSLGTQPARFAGLLKPILEKFVESFDQPDSPELFDFWNNCVHHESGSGVSSLSGWIIEFCFWNEDGDLIHRSPPSLDGWGVQAVSIDTDVIPSGMTSVPVLLNDNGNQLRTRMVAGLVGIEAMSGPDSNQSALDSIRPYSGWWMFEEGGKQ</sequence>
<dbReference type="RefSeq" id="XP_025462234.1">
    <property type="nucleotide sequence ID" value="XM_025612874.1"/>
</dbReference>
<dbReference type="InterPro" id="IPR025533">
    <property type="entry name" value="DUF4419"/>
</dbReference>
<dbReference type="STRING" id="1450535.A0A317V5K9"/>
<dbReference type="Pfam" id="PF14388">
    <property type="entry name" value="DUF4419"/>
    <property type="match status" value="1"/>
</dbReference>
<comment type="caution">
    <text evidence="1">The sequence shown here is derived from an EMBL/GenBank/DDBJ whole genome shotgun (WGS) entry which is preliminary data.</text>
</comment>
<dbReference type="OrthoDB" id="9978173at2759"/>
<evidence type="ECO:0008006" key="3">
    <source>
        <dbReference type="Google" id="ProtNLM"/>
    </source>
</evidence>
<dbReference type="GeneID" id="37115017"/>